<feature type="transmembrane region" description="Helical" evidence="7">
    <location>
        <begin position="278"/>
        <end position="299"/>
    </location>
</feature>
<evidence type="ECO:0008006" key="10">
    <source>
        <dbReference type="Google" id="ProtNLM"/>
    </source>
</evidence>
<evidence type="ECO:0000256" key="5">
    <source>
        <dbReference type="ARBA" id="ARBA00023136"/>
    </source>
</evidence>
<comment type="subcellular location">
    <subcellularLocation>
        <location evidence="1">Membrane</location>
        <topology evidence="1">Multi-pass membrane protein</topology>
    </subcellularLocation>
</comment>
<keyword evidence="9" id="KW-1185">Reference proteome</keyword>
<sequence>MANSSLDQWFNLGALFIMFREVLEAVVIVTILLQLCVKLKADRLKKWVWAGAMTGVGIALIIGIIIIIVFYTASDSVFNGDGKLIFESFLFLLASYLITVMAFAMFKFKNYEKKWEMKLAAGGNHQEQRSKMGEGGIFLLAFTTTLREGIEAVVFLAGVTAGQSVKSIIFPCIVGIVMGLAVGVVLYYTGRTINDIWWFMIAMCVILFFIGAGLTARTVLYWQTVNWFGYFGYPMSARPWQNKQLWDWAACCSDQITQNGFFGILGAVFGYTSAGNPLWLFAYFGYWVEILLIIAIKLCRGRLTDASKKRSPAVMRATAEHKAQPADKNFESDSMSDTSRTSPDSDVKAKAKAKAIELPRRSPDEMDAKVAHLDPNLEGMDEKVPKWTQPGTPATAGSPGAFNKNLFYV</sequence>
<evidence type="ECO:0000256" key="2">
    <source>
        <dbReference type="ARBA" id="ARBA00008333"/>
    </source>
</evidence>
<evidence type="ECO:0000313" key="9">
    <source>
        <dbReference type="Proteomes" id="UP001438707"/>
    </source>
</evidence>
<keyword evidence="3 7" id="KW-0812">Transmembrane</keyword>
<feature type="compositionally biased region" description="Polar residues" evidence="6">
    <location>
        <begin position="332"/>
        <end position="342"/>
    </location>
</feature>
<dbReference type="PANTHER" id="PTHR31632:SF2">
    <property type="entry name" value="PLASMA MEMBRANE IRON PERMEASE"/>
    <property type="match status" value="1"/>
</dbReference>
<feature type="transmembrane region" description="Helical" evidence="7">
    <location>
        <begin position="12"/>
        <end position="35"/>
    </location>
</feature>
<comment type="similarity">
    <text evidence="2">Belongs to the oxidase-dependent Fe transporter (OFeT) (TC 9.A.10.1) family.</text>
</comment>
<feature type="region of interest" description="Disordered" evidence="6">
    <location>
        <begin position="377"/>
        <end position="400"/>
    </location>
</feature>
<keyword evidence="5 7" id="KW-0472">Membrane</keyword>
<dbReference type="GO" id="GO:0033573">
    <property type="term" value="C:high-affinity iron permease complex"/>
    <property type="evidence" value="ECO:0007669"/>
    <property type="project" value="InterPro"/>
</dbReference>
<feature type="transmembrane region" description="Helical" evidence="7">
    <location>
        <begin position="168"/>
        <end position="189"/>
    </location>
</feature>
<evidence type="ECO:0000256" key="3">
    <source>
        <dbReference type="ARBA" id="ARBA00022692"/>
    </source>
</evidence>
<evidence type="ECO:0000256" key="4">
    <source>
        <dbReference type="ARBA" id="ARBA00022989"/>
    </source>
</evidence>
<evidence type="ECO:0000256" key="6">
    <source>
        <dbReference type="SAM" id="MobiDB-lite"/>
    </source>
</evidence>
<keyword evidence="4 7" id="KW-1133">Transmembrane helix</keyword>
<dbReference type="Proteomes" id="UP001438707">
    <property type="component" value="Unassembled WGS sequence"/>
</dbReference>
<dbReference type="AlphaFoldDB" id="A0AAW1QCQ0"/>
<feature type="transmembrane region" description="Helical" evidence="7">
    <location>
        <begin position="47"/>
        <end position="72"/>
    </location>
</feature>
<accession>A0AAW1QCQ0</accession>
<feature type="transmembrane region" description="Helical" evidence="7">
    <location>
        <begin position="84"/>
        <end position="108"/>
    </location>
</feature>
<protein>
    <recommendedName>
        <fullName evidence="10">High-affinity iron permease</fullName>
    </recommendedName>
</protein>
<feature type="transmembrane region" description="Helical" evidence="7">
    <location>
        <begin position="196"/>
        <end position="222"/>
    </location>
</feature>
<dbReference type="InterPro" id="IPR004923">
    <property type="entry name" value="FTR1/Fip1/EfeU"/>
</dbReference>
<feature type="transmembrane region" description="Helical" evidence="7">
    <location>
        <begin position="137"/>
        <end position="162"/>
    </location>
</feature>
<dbReference type="EMBL" id="JALJOS010000054">
    <property type="protein sequence ID" value="KAK9818794.1"/>
    <property type="molecule type" value="Genomic_DNA"/>
</dbReference>
<reference evidence="8 9" key="1">
    <citation type="journal article" date="2024" name="Nat. Commun.">
        <title>Phylogenomics reveals the evolutionary origins of lichenization in chlorophyte algae.</title>
        <authorList>
            <person name="Puginier C."/>
            <person name="Libourel C."/>
            <person name="Otte J."/>
            <person name="Skaloud P."/>
            <person name="Haon M."/>
            <person name="Grisel S."/>
            <person name="Petersen M."/>
            <person name="Berrin J.G."/>
            <person name="Delaux P.M."/>
            <person name="Dal Grande F."/>
            <person name="Keller J."/>
        </authorList>
    </citation>
    <scope>NUCLEOTIDE SEQUENCE [LARGE SCALE GENOMIC DNA]</scope>
    <source>
        <strain evidence="8 9">SAG 2145</strain>
    </source>
</reference>
<feature type="compositionally biased region" description="Basic and acidic residues" evidence="6">
    <location>
        <begin position="318"/>
        <end position="331"/>
    </location>
</feature>
<dbReference type="GO" id="GO:0015093">
    <property type="term" value="F:ferrous iron transmembrane transporter activity"/>
    <property type="evidence" value="ECO:0007669"/>
    <property type="project" value="TreeGrafter"/>
</dbReference>
<dbReference type="Pfam" id="PF03239">
    <property type="entry name" value="FTR1"/>
    <property type="match status" value="1"/>
</dbReference>
<evidence type="ECO:0000256" key="7">
    <source>
        <dbReference type="SAM" id="Phobius"/>
    </source>
</evidence>
<feature type="region of interest" description="Disordered" evidence="6">
    <location>
        <begin position="314"/>
        <end position="350"/>
    </location>
</feature>
<name>A0AAW1QCQ0_9CHLO</name>
<evidence type="ECO:0000256" key="1">
    <source>
        <dbReference type="ARBA" id="ARBA00004141"/>
    </source>
</evidence>
<gene>
    <name evidence="8" type="ORF">WJX74_000877</name>
</gene>
<comment type="caution">
    <text evidence="8">The sequence shown here is derived from an EMBL/GenBank/DDBJ whole genome shotgun (WGS) entry which is preliminary data.</text>
</comment>
<dbReference type="PANTHER" id="PTHR31632">
    <property type="entry name" value="IRON TRANSPORTER FTH1"/>
    <property type="match status" value="1"/>
</dbReference>
<evidence type="ECO:0000313" key="8">
    <source>
        <dbReference type="EMBL" id="KAK9818794.1"/>
    </source>
</evidence>
<organism evidence="8 9">
    <name type="scientific">Apatococcus lobatus</name>
    <dbReference type="NCBI Taxonomy" id="904363"/>
    <lineage>
        <taxon>Eukaryota</taxon>
        <taxon>Viridiplantae</taxon>
        <taxon>Chlorophyta</taxon>
        <taxon>core chlorophytes</taxon>
        <taxon>Trebouxiophyceae</taxon>
        <taxon>Chlorellales</taxon>
        <taxon>Chlorellaceae</taxon>
        <taxon>Apatococcus</taxon>
    </lineage>
</organism>
<proteinExistence type="inferred from homology"/>